<name>A0ABR3JRV7_9AGAR</name>
<feature type="signal peptide" evidence="3">
    <location>
        <begin position="1"/>
        <end position="18"/>
    </location>
</feature>
<feature type="transmembrane region" description="Helical" evidence="2">
    <location>
        <begin position="397"/>
        <end position="414"/>
    </location>
</feature>
<comment type="caution">
    <text evidence="5">The sequence shown here is derived from an EMBL/GenBank/DDBJ whole genome shotgun (WGS) entry which is preliminary data.</text>
</comment>
<protein>
    <recommendedName>
        <fullName evidence="4">GH16 domain-containing protein</fullName>
    </recommendedName>
</protein>
<accession>A0ABR3JRV7</accession>
<feature type="region of interest" description="Disordered" evidence="1">
    <location>
        <begin position="420"/>
        <end position="457"/>
    </location>
</feature>
<feature type="transmembrane region" description="Helical" evidence="2">
    <location>
        <begin position="368"/>
        <end position="385"/>
    </location>
</feature>
<feature type="chain" id="PRO_5046464702" description="GH16 domain-containing protein" evidence="3">
    <location>
        <begin position="19"/>
        <end position="482"/>
    </location>
</feature>
<keyword evidence="2" id="KW-1133">Transmembrane helix</keyword>
<dbReference type="SUPFAM" id="SSF49899">
    <property type="entry name" value="Concanavalin A-like lectins/glucanases"/>
    <property type="match status" value="1"/>
</dbReference>
<keyword evidence="6" id="KW-1185">Reference proteome</keyword>
<dbReference type="PANTHER" id="PTHR10963:SF24">
    <property type="entry name" value="GLYCOSIDASE C21B10.07-RELATED"/>
    <property type="match status" value="1"/>
</dbReference>
<dbReference type="InterPro" id="IPR000757">
    <property type="entry name" value="Beta-glucanase-like"/>
</dbReference>
<gene>
    <name evidence="5" type="ORF">HGRIS_000501</name>
</gene>
<reference evidence="6" key="1">
    <citation type="submission" date="2024-06" db="EMBL/GenBank/DDBJ databases">
        <title>Multi-omics analyses provide insights into the biosynthesis of the anticancer antibiotic pleurotin in Hohenbuehelia grisea.</title>
        <authorList>
            <person name="Weaver J.A."/>
            <person name="Alberti F."/>
        </authorList>
    </citation>
    <scope>NUCLEOTIDE SEQUENCE [LARGE SCALE GENOMIC DNA]</scope>
    <source>
        <strain evidence="6">T-177</strain>
    </source>
</reference>
<keyword evidence="2" id="KW-0472">Membrane</keyword>
<sequence>MVFGLIIPFLFSSPAVHGYDLVRDYSGNSFFDGWDFYGHYDNLTLGDVWWLNRDDAFSQGLAYVNNARNVILKVDNTHDVPFNQKRNSIRITTQDAYAVGSLWIMDAVHMPFGCSVWPAFWTKGTGEWPDTGEIDIMEAINLMSNNQMSLHTLPGCTHSTPPNQLGTSAELDCSQAAGCVVSETQPNSYGPAFAAAGGGVFAAQFDVSGIYMWFWSRPNIPPSITGATSTSGIDISQWGPPSASYPSTTCNITQFFSPQTLVLDITLCGIWAGLPVQYQPTCGQNGPTGICYNDNVVGAGSRYNDAFFEIKYIRAYTTGGPVPTPTGAAVAFATLPVMTTTSAARPPADTQLRPSPLFYPGNGASRKSVSFGGVMASVMGLYTFSKRKSLRTMMKQTLVLLVTLATCIMAVPIMESDLEKAGGPRGRPGSLLGLGTDVSGSRPRSVTPARRSQEEGMDGAAVLAGRAEEGDINFAGCLLGLC</sequence>
<evidence type="ECO:0000313" key="5">
    <source>
        <dbReference type="EMBL" id="KAL0958359.1"/>
    </source>
</evidence>
<keyword evidence="3" id="KW-0732">Signal</keyword>
<dbReference type="PROSITE" id="PS51762">
    <property type="entry name" value="GH16_2"/>
    <property type="match status" value="1"/>
</dbReference>
<dbReference type="InterPro" id="IPR013320">
    <property type="entry name" value="ConA-like_dom_sf"/>
</dbReference>
<feature type="domain" description="GH16" evidence="4">
    <location>
        <begin position="23"/>
        <end position="280"/>
    </location>
</feature>
<dbReference type="PANTHER" id="PTHR10963">
    <property type="entry name" value="GLYCOSYL HYDROLASE-RELATED"/>
    <property type="match status" value="1"/>
</dbReference>
<evidence type="ECO:0000256" key="2">
    <source>
        <dbReference type="SAM" id="Phobius"/>
    </source>
</evidence>
<dbReference type="Pfam" id="PF26113">
    <property type="entry name" value="GH16_XgeA"/>
    <property type="match status" value="1"/>
</dbReference>
<evidence type="ECO:0000256" key="3">
    <source>
        <dbReference type="SAM" id="SignalP"/>
    </source>
</evidence>
<evidence type="ECO:0000256" key="1">
    <source>
        <dbReference type="SAM" id="MobiDB-lite"/>
    </source>
</evidence>
<organism evidence="5 6">
    <name type="scientific">Hohenbuehelia grisea</name>
    <dbReference type="NCBI Taxonomy" id="104357"/>
    <lineage>
        <taxon>Eukaryota</taxon>
        <taxon>Fungi</taxon>
        <taxon>Dikarya</taxon>
        <taxon>Basidiomycota</taxon>
        <taxon>Agaricomycotina</taxon>
        <taxon>Agaricomycetes</taxon>
        <taxon>Agaricomycetidae</taxon>
        <taxon>Agaricales</taxon>
        <taxon>Pleurotineae</taxon>
        <taxon>Pleurotaceae</taxon>
        <taxon>Hohenbuehelia</taxon>
    </lineage>
</organism>
<dbReference type="Gene3D" id="2.60.120.200">
    <property type="match status" value="1"/>
</dbReference>
<dbReference type="InterPro" id="IPR050546">
    <property type="entry name" value="Glycosyl_Hydrlase_16"/>
</dbReference>
<evidence type="ECO:0000259" key="4">
    <source>
        <dbReference type="PROSITE" id="PS51762"/>
    </source>
</evidence>
<keyword evidence="2" id="KW-0812">Transmembrane</keyword>
<dbReference type="EMBL" id="JASNQZ010000004">
    <property type="protein sequence ID" value="KAL0958359.1"/>
    <property type="molecule type" value="Genomic_DNA"/>
</dbReference>
<dbReference type="CDD" id="cd02181">
    <property type="entry name" value="GH16_fungal_Lam16A_glucanase"/>
    <property type="match status" value="1"/>
</dbReference>
<dbReference type="Proteomes" id="UP001556367">
    <property type="component" value="Unassembled WGS sequence"/>
</dbReference>
<proteinExistence type="predicted"/>
<evidence type="ECO:0000313" key="6">
    <source>
        <dbReference type="Proteomes" id="UP001556367"/>
    </source>
</evidence>